<dbReference type="EMBL" id="GDID01002474">
    <property type="protein sequence ID" value="JAP94132.1"/>
    <property type="molecule type" value="Transcribed_RNA"/>
</dbReference>
<reference evidence="1" key="1">
    <citation type="submission" date="2015-07" db="EMBL/GenBank/DDBJ databases">
        <title>Adaptation to a free-living lifestyle via gene acquisitions in the diplomonad Trepomonas sp. PC1.</title>
        <authorList>
            <person name="Xu F."/>
            <person name="Jerlstrom-Hultqvist J."/>
            <person name="Kolisko M."/>
            <person name="Simpson A.G.B."/>
            <person name="Roger A.J."/>
            <person name="Svard S.G."/>
            <person name="Andersson J.O."/>
        </authorList>
    </citation>
    <scope>NUCLEOTIDE SEQUENCE</scope>
    <source>
        <strain evidence="1">PC1</strain>
    </source>
</reference>
<sequence>MYQEPKFQNLRVIQSDYQLMNFSMPQLPQVFNVEFVEPLPFNKSLIQFELDTDLGVQKIALEVSNAHLLKPKAPLQIPAKPDQKLFQTTEVQSDIYEQLIDKHANSQTKVSPSSYLQNKSYKKLFDMIQRTYGPEEAAKYTEEFKLEVTMTAAQISTLTPNNYIRNVKQISVEKLAVFKEKLTFDPIYHSHAMELMNFVQAQTEQFIYKFDEGIENQTLEQIVKYQLQLQKLSKDVFELDLQKTLGSAQFKKHSAEKKAEIQRKIEQITKQLYAPSFTAIQNQIEEFQQIQGKIKDQLGRVLFYWRAQVPLLMFLAAGLVYYGQAQLAIQNILQEKHSVTFKLDDIYLNLVRFLENRQFDLVNQFINYMETNVLFLNRKTFLDLDIREDLSSLSSSMKSHFKKLRFDFDPSNFDKSYYKAKIELGFESFPELNSNEDYKINLQPNVQEVCEQIHQQFQQLYLCFVCVPLAVSRSYFYAEIKDQQDFRTIHFYFEFQEKNKPTSKSNLEILLQNDSFYLLKNTYLSQFQRCPIIFVFEQSISTVNVVDEQFKQIASTIELVKDFIEYSLKTNNVFTNYKELMNSPLIQ</sequence>
<evidence type="ECO:0000313" key="1">
    <source>
        <dbReference type="EMBL" id="JAP94132.1"/>
    </source>
</evidence>
<protein>
    <submittedName>
        <fullName evidence="1">Uncharacterized protein</fullName>
    </submittedName>
</protein>
<accession>A0A146KBD1</accession>
<proteinExistence type="predicted"/>
<feature type="non-terminal residue" evidence="1">
    <location>
        <position position="587"/>
    </location>
</feature>
<gene>
    <name evidence="1" type="ORF">TPC1_13328</name>
</gene>
<name>A0A146KBD1_9EUKA</name>
<dbReference type="AlphaFoldDB" id="A0A146KBD1"/>
<organism evidence="1">
    <name type="scientific">Trepomonas sp. PC1</name>
    <dbReference type="NCBI Taxonomy" id="1076344"/>
    <lineage>
        <taxon>Eukaryota</taxon>
        <taxon>Metamonada</taxon>
        <taxon>Diplomonadida</taxon>
        <taxon>Hexamitidae</taxon>
        <taxon>Hexamitinae</taxon>
        <taxon>Trepomonas</taxon>
    </lineage>
</organism>
<feature type="non-terminal residue" evidence="1">
    <location>
        <position position="1"/>
    </location>
</feature>